<dbReference type="Proteomes" id="UP001165041">
    <property type="component" value="Unassembled WGS sequence"/>
</dbReference>
<gene>
    <name evidence="2" type="ORF">Kpho02_72280</name>
</gene>
<feature type="compositionally biased region" description="Basic and acidic residues" evidence="1">
    <location>
        <begin position="1"/>
        <end position="18"/>
    </location>
</feature>
<comment type="caution">
    <text evidence="2">The sequence shown here is derived from an EMBL/GenBank/DDBJ whole genome shotgun (WGS) entry which is preliminary data.</text>
</comment>
<sequence length="52" mass="5577">MRGADRRSAPHQKGEPAVKKTATGKKIVVRKPGAVRLTALCTNYGYGNCCCI</sequence>
<dbReference type="AlphaFoldDB" id="A0A9W6QHA3"/>
<name>A0A9W6QHA3_9ACTN</name>
<protein>
    <submittedName>
        <fullName evidence="2">Uncharacterized protein</fullName>
    </submittedName>
</protein>
<evidence type="ECO:0000313" key="3">
    <source>
        <dbReference type="Proteomes" id="UP001165041"/>
    </source>
</evidence>
<organism evidence="2 3">
    <name type="scientific">Kitasatospora phosalacinea</name>
    <dbReference type="NCBI Taxonomy" id="2065"/>
    <lineage>
        <taxon>Bacteria</taxon>
        <taxon>Bacillati</taxon>
        <taxon>Actinomycetota</taxon>
        <taxon>Actinomycetes</taxon>
        <taxon>Kitasatosporales</taxon>
        <taxon>Streptomycetaceae</taxon>
        <taxon>Kitasatospora</taxon>
    </lineage>
</organism>
<feature type="region of interest" description="Disordered" evidence="1">
    <location>
        <begin position="1"/>
        <end position="24"/>
    </location>
</feature>
<proteinExistence type="predicted"/>
<evidence type="ECO:0000256" key="1">
    <source>
        <dbReference type="SAM" id="MobiDB-lite"/>
    </source>
</evidence>
<accession>A0A9W6QHA3</accession>
<evidence type="ECO:0000313" key="2">
    <source>
        <dbReference type="EMBL" id="GLW74931.1"/>
    </source>
</evidence>
<dbReference type="EMBL" id="BSSA01000042">
    <property type="protein sequence ID" value="GLW74931.1"/>
    <property type="molecule type" value="Genomic_DNA"/>
</dbReference>
<reference evidence="2" key="1">
    <citation type="submission" date="2023-02" db="EMBL/GenBank/DDBJ databases">
        <title>Kitasatospora phosalacinea NBRC 14627.</title>
        <authorList>
            <person name="Ichikawa N."/>
            <person name="Sato H."/>
            <person name="Tonouchi N."/>
        </authorList>
    </citation>
    <scope>NUCLEOTIDE SEQUENCE</scope>
    <source>
        <strain evidence="2">NBRC 14627</strain>
    </source>
</reference>